<dbReference type="AlphaFoldDB" id="A0A9W9HPN7"/>
<dbReference type="EMBL" id="JAPQKN010000007">
    <property type="protein sequence ID" value="KAJ5152607.1"/>
    <property type="molecule type" value="Genomic_DNA"/>
</dbReference>
<dbReference type="OrthoDB" id="405906at2759"/>
<dbReference type="RefSeq" id="XP_056538915.1">
    <property type="nucleotide sequence ID" value="XM_056691209.1"/>
</dbReference>
<keyword evidence="1" id="KW-1133">Transmembrane helix</keyword>
<feature type="transmembrane region" description="Helical" evidence="1">
    <location>
        <begin position="105"/>
        <end position="128"/>
    </location>
</feature>
<dbReference type="InterPro" id="IPR056120">
    <property type="entry name" value="DUF7703"/>
</dbReference>
<evidence type="ECO:0000256" key="1">
    <source>
        <dbReference type="SAM" id="Phobius"/>
    </source>
</evidence>
<evidence type="ECO:0000259" key="2">
    <source>
        <dbReference type="Pfam" id="PF24802"/>
    </source>
</evidence>
<evidence type="ECO:0000313" key="3">
    <source>
        <dbReference type="EMBL" id="KAJ5152607.1"/>
    </source>
</evidence>
<reference evidence="3" key="1">
    <citation type="submission" date="2022-11" db="EMBL/GenBank/DDBJ databases">
        <authorList>
            <person name="Petersen C."/>
        </authorList>
    </citation>
    <scope>NUCLEOTIDE SEQUENCE</scope>
    <source>
        <strain evidence="3">IBT 26290</strain>
    </source>
</reference>
<dbReference type="PANTHER" id="PTHR37013">
    <property type="entry name" value="INTEGRAL MEMBRANE PROTEIN (AFU_ORTHOLOGUE AFUA_1G05950)-RELATED"/>
    <property type="match status" value="1"/>
</dbReference>
<gene>
    <name evidence="3" type="ORF">N7482_009085</name>
</gene>
<feature type="domain" description="DUF7703" evidence="2">
    <location>
        <begin position="72"/>
        <end position="245"/>
    </location>
</feature>
<proteinExistence type="predicted"/>
<dbReference type="Proteomes" id="UP001149163">
    <property type="component" value="Unassembled WGS sequence"/>
</dbReference>
<name>A0A9W9HPN7_9EURO</name>
<evidence type="ECO:0000313" key="4">
    <source>
        <dbReference type="Proteomes" id="UP001149163"/>
    </source>
</evidence>
<feature type="transmembrane region" description="Helical" evidence="1">
    <location>
        <begin position="15"/>
        <end position="37"/>
    </location>
</feature>
<keyword evidence="1" id="KW-0812">Transmembrane</keyword>
<protein>
    <recommendedName>
        <fullName evidence="2">DUF7703 domain-containing protein</fullName>
    </recommendedName>
</protein>
<feature type="transmembrane region" description="Helical" evidence="1">
    <location>
        <begin position="182"/>
        <end position="202"/>
    </location>
</feature>
<dbReference type="PANTHER" id="PTHR37013:SF3">
    <property type="entry name" value="INTEGRAL MEMBRANE PROTEIN (AFU_ORTHOLOGUE AFUA_1G05950)"/>
    <property type="match status" value="1"/>
</dbReference>
<dbReference type="GeneID" id="81430385"/>
<accession>A0A9W9HPN7</accession>
<keyword evidence="1" id="KW-0472">Membrane</keyword>
<sequence length="352" mass="39911">MDTIMTSLPPEVGTILMQNIGIIQVVSMFAIGAYNALETGIVTFDTFKHYRGLYFWTMIRFVSVAPNLPMSIPFIIGWYAMVTGQALVLYSRLHLVVSDIKSLRWVLWMIITNALVLHVPMTVLFFGIENNCTLARAAAIYDRIQVTGFSLQDFVICGIYIREALRALGPVLEARGKEGRKVIIHLILVNVLVVIMNCLLLITEYKLHYVQVSFKTVVYSVKLKLEFTMLNRLRSLTRTQPCVCQQSQQQDRRQCRSADVNIFDMVSAHSRMPRMDIEDMPAFVHIRMSPRSLSVPSSTNDFHEALRETSLNDNIITPVDTCVRSASTLSSESVLATHGLVRNKYHSRDETS</sequence>
<reference evidence="3" key="2">
    <citation type="journal article" date="2023" name="IMA Fungus">
        <title>Comparative genomic study of the Penicillium genus elucidates a diverse pangenome and 15 lateral gene transfer events.</title>
        <authorList>
            <person name="Petersen C."/>
            <person name="Sorensen T."/>
            <person name="Nielsen M.R."/>
            <person name="Sondergaard T.E."/>
            <person name="Sorensen J.L."/>
            <person name="Fitzpatrick D.A."/>
            <person name="Frisvad J.C."/>
            <person name="Nielsen K.L."/>
        </authorList>
    </citation>
    <scope>NUCLEOTIDE SEQUENCE</scope>
    <source>
        <strain evidence="3">IBT 26290</strain>
    </source>
</reference>
<dbReference type="Pfam" id="PF24802">
    <property type="entry name" value="DUF7703"/>
    <property type="match status" value="1"/>
</dbReference>
<comment type="caution">
    <text evidence="3">The sequence shown here is derived from an EMBL/GenBank/DDBJ whole genome shotgun (WGS) entry which is preliminary data.</text>
</comment>
<organism evidence="3 4">
    <name type="scientific">Penicillium canariense</name>
    <dbReference type="NCBI Taxonomy" id="189055"/>
    <lineage>
        <taxon>Eukaryota</taxon>
        <taxon>Fungi</taxon>
        <taxon>Dikarya</taxon>
        <taxon>Ascomycota</taxon>
        <taxon>Pezizomycotina</taxon>
        <taxon>Eurotiomycetes</taxon>
        <taxon>Eurotiomycetidae</taxon>
        <taxon>Eurotiales</taxon>
        <taxon>Aspergillaceae</taxon>
        <taxon>Penicillium</taxon>
    </lineage>
</organism>
<keyword evidence="4" id="KW-1185">Reference proteome</keyword>